<keyword evidence="2" id="KW-0472">Membrane</keyword>
<dbReference type="Proteomes" id="UP001233271">
    <property type="component" value="Chromosome 6"/>
</dbReference>
<evidence type="ECO:0008006" key="5">
    <source>
        <dbReference type="Google" id="ProtNLM"/>
    </source>
</evidence>
<dbReference type="AlphaFoldDB" id="A0AA48QXU8"/>
<feature type="transmembrane region" description="Helical" evidence="2">
    <location>
        <begin position="213"/>
        <end position="241"/>
    </location>
</feature>
<evidence type="ECO:0000256" key="2">
    <source>
        <dbReference type="SAM" id="Phobius"/>
    </source>
</evidence>
<keyword evidence="2" id="KW-0812">Transmembrane</keyword>
<dbReference type="Pfam" id="PF16944">
    <property type="entry name" value="KCH"/>
    <property type="match status" value="1"/>
</dbReference>
<feature type="compositionally biased region" description="Basic and acidic residues" evidence="1">
    <location>
        <begin position="365"/>
        <end position="379"/>
    </location>
</feature>
<keyword evidence="2" id="KW-1133">Transmembrane helix</keyword>
<evidence type="ECO:0000313" key="4">
    <source>
        <dbReference type="Proteomes" id="UP001233271"/>
    </source>
</evidence>
<feature type="transmembrane region" description="Helical" evidence="2">
    <location>
        <begin position="93"/>
        <end position="111"/>
    </location>
</feature>
<protein>
    <recommendedName>
        <fullName evidence="5">Vacuole protein</fullName>
    </recommendedName>
</protein>
<feature type="region of interest" description="Disordered" evidence="1">
    <location>
        <begin position="330"/>
        <end position="386"/>
    </location>
</feature>
<feature type="compositionally biased region" description="Pro residues" evidence="1">
    <location>
        <begin position="431"/>
        <end position="441"/>
    </location>
</feature>
<dbReference type="PANTHER" id="PTHR36424:SF1">
    <property type="entry name" value="LOW AFFINITY K(+) TRANSPORTER 1-RELATED"/>
    <property type="match status" value="1"/>
</dbReference>
<keyword evidence="4" id="KW-1185">Reference proteome</keyword>
<dbReference type="PANTHER" id="PTHR36424">
    <property type="entry name" value="PHEROMONE-REGULATED MEMBRANE PROTEIN 6"/>
    <property type="match status" value="1"/>
</dbReference>
<dbReference type="EMBL" id="AP028217">
    <property type="protein sequence ID" value="BEI93751.1"/>
    <property type="molecule type" value="Genomic_DNA"/>
</dbReference>
<dbReference type="GO" id="GO:0015079">
    <property type="term" value="F:potassium ion transmembrane transporter activity"/>
    <property type="evidence" value="ECO:0007669"/>
    <property type="project" value="InterPro"/>
</dbReference>
<organism evidence="3 4">
    <name type="scientific">Cutaneotrichosporon cavernicola</name>
    <dbReference type="NCBI Taxonomy" id="279322"/>
    <lineage>
        <taxon>Eukaryota</taxon>
        <taxon>Fungi</taxon>
        <taxon>Dikarya</taxon>
        <taxon>Basidiomycota</taxon>
        <taxon>Agaricomycotina</taxon>
        <taxon>Tremellomycetes</taxon>
        <taxon>Trichosporonales</taxon>
        <taxon>Trichosporonaceae</taxon>
        <taxon>Cutaneotrichosporon</taxon>
    </lineage>
</organism>
<feature type="transmembrane region" description="Helical" evidence="2">
    <location>
        <begin position="38"/>
        <end position="62"/>
    </location>
</feature>
<dbReference type="GO" id="GO:0005886">
    <property type="term" value="C:plasma membrane"/>
    <property type="evidence" value="ECO:0007669"/>
    <property type="project" value="InterPro"/>
</dbReference>
<proteinExistence type="predicted"/>
<evidence type="ECO:0000256" key="1">
    <source>
        <dbReference type="SAM" id="MobiDB-lite"/>
    </source>
</evidence>
<sequence length="465" mass="52822">MCCEADWKREVVQDYKWEYVDVKDFHDTSIGTRFKYCFVYLFLIKNLVIYGLDIFTASTMLATDNWTNSLYTKCAKSGNHHCVIDVQFKIAKWVFVGCIIFSFLLLGYEWYKARKVLQSRDISYTFCNTMANDYVSIKSYDSFCLFCRISANKQKKDKVAFFVFFTFKDWKRTILADGPRQSINAIVLFLIAKAYDFRTDDIPQYWDGQPWTALLLISMILTVLIFVVSFGLLIIAAVLYIPLLCYIQGNLKEYVCHKVDKRIGEIIRKSQKRRIARNAELEKKIDMGMQIKNAKGELIDASHLKPTLPNISLADDKPLLRSASPALGRTASPAFGRSASPAFGRAPTTANHGPASRDAPRKHRSPEYPDNKGGYHDIFDEYTDPGHSYPPRSYDDEFASSSTSLVAHAAPPGWVQMHPPRPTTPAAGAPDFPPSAAPGYPPVQQFEAVRQPYGFAPPDPYNRRW</sequence>
<evidence type="ECO:0000313" key="3">
    <source>
        <dbReference type="EMBL" id="BEI93751.1"/>
    </source>
</evidence>
<feature type="region of interest" description="Disordered" evidence="1">
    <location>
        <begin position="416"/>
        <end position="442"/>
    </location>
</feature>
<dbReference type="GeneID" id="85497621"/>
<reference evidence="3" key="1">
    <citation type="journal article" date="2023" name="BMC Genomics">
        <title>Chromosome-level genome assemblies of Cutaneotrichosporon spp. (Trichosporonales, Basidiomycota) reveal imbalanced evolution between nucleotide sequences and chromosome synteny.</title>
        <authorList>
            <person name="Kobayashi Y."/>
            <person name="Kayamori A."/>
            <person name="Aoki K."/>
            <person name="Shiwa Y."/>
            <person name="Matsutani M."/>
            <person name="Fujita N."/>
            <person name="Sugita T."/>
            <person name="Iwasaki W."/>
            <person name="Tanaka N."/>
            <person name="Takashima M."/>
        </authorList>
    </citation>
    <scope>NUCLEOTIDE SEQUENCE</scope>
    <source>
        <strain evidence="3">HIS019</strain>
    </source>
</reference>
<gene>
    <name evidence="3" type="primary">KCH1</name>
    <name evidence="3" type="ORF">CcaverHIS019_0602100</name>
</gene>
<name>A0AA48QXU8_9TREE</name>
<dbReference type="KEGG" id="ccac:CcaHIS019_0602100"/>
<dbReference type="InterPro" id="IPR031606">
    <property type="entry name" value="Kch1/2"/>
</dbReference>
<accession>A0AA48QXU8</accession>
<dbReference type="RefSeq" id="XP_060459016.1">
    <property type="nucleotide sequence ID" value="XM_060602642.1"/>
</dbReference>